<dbReference type="EMBL" id="AP028907">
    <property type="protein sequence ID" value="BES81140.1"/>
    <property type="molecule type" value="Genomic_DNA"/>
</dbReference>
<reference evidence="1 2" key="1">
    <citation type="submission" date="2023-09" db="EMBL/GenBank/DDBJ databases">
        <title>Pyrofollis japonicus gen. nov. sp. nov., a novel member of the family Pyrodictiaceae isolated from the Iheya North hydrothermal field.</title>
        <authorList>
            <person name="Miyazaki U."/>
            <person name="Sanari M."/>
            <person name="Tame A."/>
            <person name="Kitajima M."/>
            <person name="Okamoto A."/>
            <person name="Sawayama S."/>
            <person name="Miyazaki J."/>
            <person name="Takai K."/>
            <person name="Nakagawa S."/>
        </authorList>
    </citation>
    <scope>NUCLEOTIDE SEQUENCE [LARGE SCALE GENOMIC DNA]</scope>
    <source>
        <strain evidence="1 2">AV2</strain>
    </source>
</reference>
<evidence type="ECO:0000313" key="1">
    <source>
        <dbReference type="EMBL" id="BES81140.1"/>
    </source>
</evidence>
<dbReference type="GeneID" id="89288731"/>
<keyword evidence="2" id="KW-1185">Reference proteome</keyword>
<dbReference type="Proteomes" id="UP001341135">
    <property type="component" value="Chromosome"/>
</dbReference>
<evidence type="ECO:0008006" key="3">
    <source>
        <dbReference type="Google" id="ProtNLM"/>
    </source>
</evidence>
<sequence>MSKVTLVFYDGWVVDTSSGEWELLDSGGEADIYRARLRGGKSYILKVYTPKYTGLAKPIERIAEMLRRLTRLRRKCGRVLPDSLRLRGLPVAVGALEDRAVLVFRELEGFTTVSELINDPELLGEYLEKHSDEERREFAREVLRGLACLDAADIAHVDTTTANAAYGTVDGVTGVFLYDYETAGIIGSEDYPLTVLPARDAHLLPVEALSEIGVELEPPDPGELPIPLIVSQLPRPVLSWIAWAPTWYGLQLVAIVYTGLSPFHGLPMLTGGHWREIVEAEAERGYPGGWPPLSMADQGYLDQQEYLELSKLWRGLGDDIVEAFYHIFVVDPGEKRHMPSYTLSSIL</sequence>
<name>A0ABN6ZRT1_9CREN</name>
<proteinExistence type="predicted"/>
<organism evidence="1 2">
    <name type="scientific">Pyrodictium abyssi</name>
    <dbReference type="NCBI Taxonomy" id="54256"/>
    <lineage>
        <taxon>Archaea</taxon>
        <taxon>Thermoproteota</taxon>
        <taxon>Thermoprotei</taxon>
        <taxon>Desulfurococcales</taxon>
        <taxon>Pyrodictiaceae</taxon>
        <taxon>Pyrodictium</taxon>
    </lineage>
</organism>
<gene>
    <name evidence="1" type="ORF">PABY_07070</name>
</gene>
<dbReference type="InterPro" id="IPR011009">
    <property type="entry name" value="Kinase-like_dom_sf"/>
</dbReference>
<accession>A0ABN6ZRT1</accession>
<evidence type="ECO:0000313" key="2">
    <source>
        <dbReference type="Proteomes" id="UP001341135"/>
    </source>
</evidence>
<dbReference type="SUPFAM" id="SSF56112">
    <property type="entry name" value="Protein kinase-like (PK-like)"/>
    <property type="match status" value="1"/>
</dbReference>
<dbReference type="RefSeq" id="WP_338251980.1">
    <property type="nucleotide sequence ID" value="NZ_AP028907.1"/>
</dbReference>
<protein>
    <recommendedName>
        <fullName evidence="3">Protein kinase domain-containing protein</fullName>
    </recommendedName>
</protein>